<evidence type="ECO:0000313" key="2">
    <source>
        <dbReference type="EMBL" id="TDL28946.1"/>
    </source>
</evidence>
<evidence type="ECO:0008006" key="4">
    <source>
        <dbReference type="Google" id="ProtNLM"/>
    </source>
</evidence>
<dbReference type="AlphaFoldDB" id="A0A4Y7QNH1"/>
<proteinExistence type="predicted"/>
<sequence length="237" mass="25355">MNIAGQSTFSTTVASAPARPRPQARRKPVDDGLYGEVTSGGKRAAHERAEGEPRVKRKRVEHVSNASVYLQTGLQAQQNGENASPSSPSSSLTPTAIGEQVQFDALPTAALYRYMIHYDLVPPIYPSPLSAEDPPAPSALLEQMGSRGASPAASGPMATPANRPRRGPRESNLKDNSRRRSSRLVSEEMRGQVAVLSDVGEVHKVLASIAGRHFRTCGGVKEVDTLAGFMCAVKGRR</sequence>
<feature type="compositionally biased region" description="Polar residues" evidence="1">
    <location>
        <begin position="1"/>
        <end position="13"/>
    </location>
</feature>
<dbReference type="OrthoDB" id="3361956at2759"/>
<dbReference type="VEuPathDB" id="FungiDB:BD410DRAFT_253884"/>
<protein>
    <recommendedName>
        <fullName evidence="4">Histone deacetylase complex subunit SAP30 Sin3 binding domain-containing protein</fullName>
    </recommendedName>
</protein>
<gene>
    <name evidence="2" type="ORF">BD410DRAFT_253884</name>
</gene>
<feature type="region of interest" description="Disordered" evidence="1">
    <location>
        <begin position="132"/>
        <end position="187"/>
    </location>
</feature>
<evidence type="ECO:0000256" key="1">
    <source>
        <dbReference type="SAM" id="MobiDB-lite"/>
    </source>
</evidence>
<evidence type="ECO:0000313" key="3">
    <source>
        <dbReference type="Proteomes" id="UP000294933"/>
    </source>
</evidence>
<keyword evidence="3" id="KW-1185">Reference proteome</keyword>
<dbReference type="Proteomes" id="UP000294933">
    <property type="component" value="Unassembled WGS sequence"/>
</dbReference>
<name>A0A4Y7QNH1_9AGAM</name>
<accession>A0A4Y7QNH1</accession>
<organism evidence="2 3">
    <name type="scientific">Rickenella mellea</name>
    <dbReference type="NCBI Taxonomy" id="50990"/>
    <lineage>
        <taxon>Eukaryota</taxon>
        <taxon>Fungi</taxon>
        <taxon>Dikarya</taxon>
        <taxon>Basidiomycota</taxon>
        <taxon>Agaricomycotina</taxon>
        <taxon>Agaricomycetes</taxon>
        <taxon>Hymenochaetales</taxon>
        <taxon>Rickenellaceae</taxon>
        <taxon>Rickenella</taxon>
    </lineage>
</organism>
<feature type="compositionally biased region" description="Basic and acidic residues" evidence="1">
    <location>
        <begin position="44"/>
        <end position="54"/>
    </location>
</feature>
<dbReference type="STRING" id="50990.A0A4Y7QNH1"/>
<feature type="region of interest" description="Disordered" evidence="1">
    <location>
        <begin position="1"/>
        <end position="68"/>
    </location>
</feature>
<dbReference type="EMBL" id="ML170157">
    <property type="protein sequence ID" value="TDL28946.1"/>
    <property type="molecule type" value="Genomic_DNA"/>
</dbReference>
<feature type="compositionally biased region" description="Basic and acidic residues" evidence="1">
    <location>
        <begin position="167"/>
        <end position="178"/>
    </location>
</feature>
<reference evidence="2 3" key="1">
    <citation type="submission" date="2018-06" db="EMBL/GenBank/DDBJ databases">
        <title>A transcriptomic atlas of mushroom development highlights an independent origin of complex multicellularity.</title>
        <authorList>
            <consortium name="DOE Joint Genome Institute"/>
            <person name="Krizsan K."/>
            <person name="Almasi E."/>
            <person name="Merenyi Z."/>
            <person name="Sahu N."/>
            <person name="Viragh M."/>
            <person name="Koszo T."/>
            <person name="Mondo S."/>
            <person name="Kiss B."/>
            <person name="Balint B."/>
            <person name="Kues U."/>
            <person name="Barry K."/>
            <person name="Hegedus J.C."/>
            <person name="Henrissat B."/>
            <person name="Johnson J."/>
            <person name="Lipzen A."/>
            <person name="Ohm R."/>
            <person name="Nagy I."/>
            <person name="Pangilinan J."/>
            <person name="Yan J."/>
            <person name="Xiong Y."/>
            <person name="Grigoriev I.V."/>
            <person name="Hibbett D.S."/>
            <person name="Nagy L.G."/>
        </authorList>
    </citation>
    <scope>NUCLEOTIDE SEQUENCE [LARGE SCALE GENOMIC DNA]</scope>
    <source>
        <strain evidence="2 3">SZMC22713</strain>
    </source>
</reference>